<evidence type="ECO:0000256" key="3">
    <source>
        <dbReference type="ARBA" id="ARBA00022475"/>
    </source>
</evidence>
<dbReference type="InterPro" id="IPR001123">
    <property type="entry name" value="LeuE-type"/>
</dbReference>
<accession>A0A2G1DL81</accession>
<dbReference type="EMBL" id="CP032098">
    <property type="protein sequence ID" value="AXX92030.1"/>
    <property type="molecule type" value="Genomic_DNA"/>
</dbReference>
<dbReference type="PIRSF" id="PIRSF006324">
    <property type="entry name" value="LeuE"/>
    <property type="match status" value="1"/>
</dbReference>
<proteinExistence type="inferred from homology"/>
<evidence type="ECO:0000256" key="7">
    <source>
        <dbReference type="SAM" id="Phobius"/>
    </source>
</evidence>
<evidence type="ECO:0000313" key="8">
    <source>
        <dbReference type="EMBL" id="AXX92030.1"/>
    </source>
</evidence>
<feature type="transmembrane region" description="Helical" evidence="7">
    <location>
        <begin position="6"/>
        <end position="30"/>
    </location>
</feature>
<dbReference type="Pfam" id="PF01810">
    <property type="entry name" value="LysE"/>
    <property type="match status" value="1"/>
</dbReference>
<comment type="similarity">
    <text evidence="2">Belongs to the Rht family.</text>
</comment>
<evidence type="ECO:0000256" key="6">
    <source>
        <dbReference type="ARBA" id="ARBA00023136"/>
    </source>
</evidence>
<sequence>MEFHIWLTFAIATFVVSLSPGVGAVVSMNYGLKYGLKKSYPAILGLQVGYLIQAFIVVVGLGAIITKSVMVFNIIKWIGVAYLVYFGLSKIFEKVELVDEQEKINSYNPKKAFFSSILINLTNVKATIFLVAFIPQFINPNESIFFQFMILAVTLSVLDIFVMTCYSSLASKLKFLLKDVKAIKIQNRITGGLLILAAIFMANTKRA</sequence>
<evidence type="ECO:0000256" key="1">
    <source>
        <dbReference type="ARBA" id="ARBA00004651"/>
    </source>
</evidence>
<evidence type="ECO:0000313" key="11">
    <source>
        <dbReference type="Proteomes" id="UP000262712"/>
    </source>
</evidence>
<dbReference type="KEGG" id="amol:AMOL_1042"/>
<reference evidence="9 10" key="1">
    <citation type="submission" date="2017-09" db="EMBL/GenBank/DDBJ databases">
        <title>Arcobacter canalis sp. nov., a new species isolated from a water canal contaminated with urban sewage.</title>
        <authorList>
            <person name="Perez-Cataluna A."/>
            <person name="Salas-Masso N."/>
            <person name="Figueras M.J."/>
        </authorList>
    </citation>
    <scope>NUCLEOTIDE SEQUENCE [LARGE SCALE GENOMIC DNA]</scope>
    <source>
        <strain evidence="9 10">F98-3</strain>
    </source>
</reference>
<feature type="transmembrane region" description="Helical" evidence="7">
    <location>
        <begin position="113"/>
        <end position="138"/>
    </location>
</feature>
<dbReference type="Proteomes" id="UP000221222">
    <property type="component" value="Unassembled WGS sequence"/>
</dbReference>
<feature type="transmembrane region" description="Helical" evidence="7">
    <location>
        <begin position="187"/>
        <end position="204"/>
    </location>
</feature>
<keyword evidence="10" id="KW-1185">Reference proteome</keyword>
<evidence type="ECO:0000313" key="9">
    <source>
        <dbReference type="EMBL" id="PHO19262.1"/>
    </source>
</evidence>
<protein>
    <submittedName>
        <fullName evidence="9">Lysine transporter LysE</fullName>
    </submittedName>
    <submittedName>
        <fullName evidence="8">Transporter, LysE family</fullName>
    </submittedName>
</protein>
<keyword evidence="5 7" id="KW-1133">Transmembrane helix</keyword>
<reference evidence="8 11" key="2">
    <citation type="submission" date="2018-08" db="EMBL/GenBank/DDBJ databases">
        <title>Complete genome of the Arcobacter molluscorum type strain LMG 25693.</title>
        <authorList>
            <person name="Miller W.G."/>
            <person name="Yee E."/>
            <person name="Bono J.L."/>
        </authorList>
    </citation>
    <scope>NUCLEOTIDE SEQUENCE [LARGE SCALE GENOMIC DNA]</scope>
    <source>
        <strain evidence="8 11">CECT 7696</strain>
    </source>
</reference>
<comment type="subcellular location">
    <subcellularLocation>
        <location evidence="1">Cell membrane</location>
        <topology evidence="1">Multi-pass membrane protein</topology>
    </subcellularLocation>
</comment>
<name>A0A2G1DL81_9BACT</name>
<dbReference type="PANTHER" id="PTHR30086:SF14">
    <property type="entry name" value="HOMOSERINE_HOMOSERINE LACTONE EFFLUX PROTEIN"/>
    <property type="match status" value="1"/>
</dbReference>
<dbReference type="Proteomes" id="UP000262712">
    <property type="component" value="Chromosome"/>
</dbReference>
<keyword evidence="3" id="KW-1003">Cell membrane</keyword>
<dbReference type="PANTHER" id="PTHR30086">
    <property type="entry name" value="ARGININE EXPORTER PROTEIN ARGO"/>
    <property type="match status" value="1"/>
</dbReference>
<dbReference type="RefSeq" id="WP_099341079.1">
    <property type="nucleotide sequence ID" value="NZ_CP032098.1"/>
</dbReference>
<organism evidence="9 10">
    <name type="scientific">Malaciobacter molluscorum LMG 25693</name>
    <dbReference type="NCBI Taxonomy" id="870501"/>
    <lineage>
        <taxon>Bacteria</taxon>
        <taxon>Pseudomonadati</taxon>
        <taxon>Campylobacterota</taxon>
        <taxon>Epsilonproteobacteria</taxon>
        <taxon>Campylobacterales</taxon>
        <taxon>Arcobacteraceae</taxon>
        <taxon>Malaciobacter</taxon>
    </lineage>
</organism>
<feature type="transmembrane region" description="Helical" evidence="7">
    <location>
        <begin position="71"/>
        <end position="92"/>
    </location>
</feature>
<evidence type="ECO:0000256" key="2">
    <source>
        <dbReference type="ARBA" id="ARBA00007928"/>
    </source>
</evidence>
<keyword evidence="4 7" id="KW-0812">Transmembrane</keyword>
<evidence type="ECO:0000256" key="4">
    <source>
        <dbReference type="ARBA" id="ARBA00022692"/>
    </source>
</evidence>
<feature type="transmembrane region" description="Helical" evidence="7">
    <location>
        <begin position="144"/>
        <end position="166"/>
    </location>
</feature>
<keyword evidence="6 7" id="KW-0472">Membrane</keyword>
<dbReference type="GO" id="GO:0042970">
    <property type="term" value="F:homoserine transmembrane transporter activity"/>
    <property type="evidence" value="ECO:0007669"/>
    <property type="project" value="TreeGrafter"/>
</dbReference>
<dbReference type="AlphaFoldDB" id="A0A2G1DL81"/>
<evidence type="ECO:0000256" key="5">
    <source>
        <dbReference type="ARBA" id="ARBA00022989"/>
    </source>
</evidence>
<dbReference type="EMBL" id="NXFY01000001">
    <property type="protein sequence ID" value="PHO19262.1"/>
    <property type="molecule type" value="Genomic_DNA"/>
</dbReference>
<dbReference type="GO" id="GO:0005886">
    <property type="term" value="C:plasma membrane"/>
    <property type="evidence" value="ECO:0007669"/>
    <property type="project" value="UniProtKB-SubCell"/>
</dbReference>
<gene>
    <name evidence="8" type="ORF">AMOL_1042</name>
    <name evidence="9" type="ORF">CPU12_00330</name>
</gene>
<feature type="transmembrane region" description="Helical" evidence="7">
    <location>
        <begin position="42"/>
        <end position="65"/>
    </location>
</feature>
<evidence type="ECO:0000313" key="10">
    <source>
        <dbReference type="Proteomes" id="UP000221222"/>
    </source>
</evidence>